<feature type="compositionally biased region" description="Basic and acidic residues" evidence="1">
    <location>
        <begin position="82"/>
        <end position="125"/>
    </location>
</feature>
<feature type="region of interest" description="Disordered" evidence="1">
    <location>
        <begin position="40"/>
        <end position="63"/>
    </location>
</feature>
<keyword evidence="2" id="KW-0812">Transmembrane</keyword>
<evidence type="ECO:0000256" key="1">
    <source>
        <dbReference type="SAM" id="MobiDB-lite"/>
    </source>
</evidence>
<reference evidence="3" key="1">
    <citation type="submission" date="2021-09" db="EMBL/GenBank/DDBJ databases">
        <title>The genome of Mauremys mutica provides insights into the evolution of semi-aquatic lifestyle.</title>
        <authorList>
            <person name="Gong S."/>
            <person name="Gao Y."/>
        </authorList>
    </citation>
    <scope>NUCLEOTIDE SEQUENCE</scope>
    <source>
        <strain evidence="3">MM-2020</strain>
        <tissue evidence="3">Muscle</tissue>
    </source>
</reference>
<feature type="compositionally biased region" description="Low complexity" evidence="1">
    <location>
        <begin position="7"/>
        <end position="18"/>
    </location>
</feature>
<accession>A0A9D3XX22</accession>
<feature type="transmembrane region" description="Helical" evidence="2">
    <location>
        <begin position="327"/>
        <end position="349"/>
    </location>
</feature>
<feature type="compositionally biased region" description="Low complexity" evidence="1">
    <location>
        <begin position="150"/>
        <end position="160"/>
    </location>
</feature>
<organism evidence="3 4">
    <name type="scientific">Mauremys mutica</name>
    <name type="common">yellowpond turtle</name>
    <dbReference type="NCBI Taxonomy" id="74926"/>
    <lineage>
        <taxon>Eukaryota</taxon>
        <taxon>Metazoa</taxon>
        <taxon>Chordata</taxon>
        <taxon>Craniata</taxon>
        <taxon>Vertebrata</taxon>
        <taxon>Euteleostomi</taxon>
        <taxon>Archelosauria</taxon>
        <taxon>Testudinata</taxon>
        <taxon>Testudines</taxon>
        <taxon>Cryptodira</taxon>
        <taxon>Durocryptodira</taxon>
        <taxon>Testudinoidea</taxon>
        <taxon>Geoemydidae</taxon>
        <taxon>Geoemydinae</taxon>
        <taxon>Mauremys</taxon>
    </lineage>
</organism>
<feature type="region of interest" description="Disordered" evidence="1">
    <location>
        <begin position="1"/>
        <end position="24"/>
    </location>
</feature>
<name>A0A9D3XX22_9SAUR</name>
<feature type="compositionally biased region" description="Polar residues" evidence="1">
    <location>
        <begin position="186"/>
        <end position="201"/>
    </location>
</feature>
<keyword evidence="2" id="KW-1133">Transmembrane helix</keyword>
<protein>
    <submittedName>
        <fullName evidence="3">Uncharacterized protein</fullName>
    </submittedName>
</protein>
<dbReference type="AlphaFoldDB" id="A0A9D3XX22"/>
<proteinExistence type="predicted"/>
<feature type="region of interest" description="Disordered" evidence="1">
    <location>
        <begin position="76"/>
        <end position="237"/>
    </location>
</feature>
<comment type="caution">
    <text evidence="3">The sequence shown here is derived from an EMBL/GenBank/DDBJ whole genome shotgun (WGS) entry which is preliminary data.</text>
</comment>
<keyword evidence="4" id="KW-1185">Reference proteome</keyword>
<evidence type="ECO:0000313" key="4">
    <source>
        <dbReference type="Proteomes" id="UP000827986"/>
    </source>
</evidence>
<evidence type="ECO:0000256" key="2">
    <source>
        <dbReference type="SAM" id="Phobius"/>
    </source>
</evidence>
<dbReference type="OrthoDB" id="10045204at2759"/>
<sequence length="438" mass="49179">MDIDALSSPWDSSRSSSSCEEEPYGGLAVSELLAGATKSLCSQEEEGRKKQQSHQGNGAEVPQQYGSWMNIAFTHSQVSRASAERESHLQAPRKKVESRRVDQKNPPFEDFKGTLIDQDPKDAKSHQGSVKNQRAFVYQPSSTEHAQGDAPPLAKLPVAPAEKREQCDSSEAPSEIRSPRRMQPLAKSTQTEESSPNQTQLPCFPDARGNKNSFGLEKRNSPPPLGGAGRKWAEGSEVEHEEELKELGWINYGFTTEPVYKKLDCPVEEGVKVRTVTDVSYKDDHRMYCFDYGNRHYYQPKKDHERAYMMKLAESSEKVIQQNLREFFGLLRILVNVVFIFLIELVRFLGKSVFQVLVVGLLTTAGDHVLKPFLVAVFNSLLQPLLLFLLNVLCSVRNLTYPLIDILKGICLQLAVVLQAFRLVEVNIQSETPLAQKV</sequence>
<keyword evidence="2" id="KW-0472">Membrane</keyword>
<feature type="transmembrane region" description="Helical" evidence="2">
    <location>
        <begin position="369"/>
        <end position="394"/>
    </location>
</feature>
<evidence type="ECO:0000313" key="3">
    <source>
        <dbReference type="EMBL" id="KAH1187041.1"/>
    </source>
</evidence>
<dbReference type="Proteomes" id="UP000827986">
    <property type="component" value="Unassembled WGS sequence"/>
</dbReference>
<dbReference type="EMBL" id="JAHDVG010000463">
    <property type="protein sequence ID" value="KAH1187041.1"/>
    <property type="molecule type" value="Genomic_DNA"/>
</dbReference>
<gene>
    <name evidence="3" type="ORF">KIL84_019790</name>
</gene>